<reference evidence="3" key="1">
    <citation type="submission" date="2015-09" db="EMBL/GenBank/DDBJ databases">
        <authorList>
            <person name="Rodrigo-Torres L."/>
            <person name="Arahal D.R."/>
        </authorList>
    </citation>
    <scope>NUCLEOTIDE SEQUENCE [LARGE SCALE GENOMIC DNA]</scope>
    <source>
        <strain evidence="3">CECT 5091</strain>
    </source>
</reference>
<keyword evidence="3" id="KW-1185">Reference proteome</keyword>
<sequence length="197" mass="22641">MWITLENTKTHRLEDGKVKTVDSNSFSSSFCTRKGFSAKKMKKSAVYFDRRTQIIRNRCPNLAGRIRRSMGRASMPLFCDIALKDREVRVVCTGERRISVPTNPDPVAGSANTARPLPSQWRPWFRFMRNAPTRPGLPSKCRDKSQPVPPTDRSGRRRFSSPDVPERCCMSFRYAGYGNPHRSFRLQTGHRSTHSYQ</sequence>
<feature type="region of interest" description="Disordered" evidence="1">
    <location>
        <begin position="133"/>
        <end position="163"/>
    </location>
</feature>
<name>A0A0P1ICM9_9RHOB</name>
<dbReference type="AlphaFoldDB" id="A0A0P1ICM9"/>
<evidence type="ECO:0000313" key="3">
    <source>
        <dbReference type="Proteomes" id="UP000051260"/>
    </source>
</evidence>
<accession>A0A0P1ICM9</accession>
<evidence type="ECO:0000313" key="2">
    <source>
        <dbReference type="EMBL" id="CUK05442.1"/>
    </source>
</evidence>
<dbReference type="EMBL" id="CYUD01000008">
    <property type="protein sequence ID" value="CUK05442.1"/>
    <property type="molecule type" value="Genomic_DNA"/>
</dbReference>
<evidence type="ECO:0000256" key="1">
    <source>
        <dbReference type="SAM" id="MobiDB-lite"/>
    </source>
</evidence>
<gene>
    <name evidence="2" type="ORF">RUE5091_02718</name>
</gene>
<protein>
    <submittedName>
        <fullName evidence="2">Uncharacterized protein</fullName>
    </submittedName>
</protein>
<proteinExistence type="predicted"/>
<organism evidence="2 3">
    <name type="scientific">Ruegeria denitrificans</name>
    <dbReference type="NCBI Taxonomy" id="1715692"/>
    <lineage>
        <taxon>Bacteria</taxon>
        <taxon>Pseudomonadati</taxon>
        <taxon>Pseudomonadota</taxon>
        <taxon>Alphaproteobacteria</taxon>
        <taxon>Rhodobacterales</taxon>
        <taxon>Roseobacteraceae</taxon>
        <taxon>Ruegeria</taxon>
    </lineage>
</organism>
<dbReference type="Proteomes" id="UP000051260">
    <property type="component" value="Unassembled WGS sequence"/>
</dbReference>